<comment type="catalytic activity">
    <reaction evidence="11">
        <text>(2R)-3-phosphoglycerate + NAD(+) = 3-phosphooxypyruvate + NADH + H(+)</text>
        <dbReference type="Rhea" id="RHEA:12641"/>
        <dbReference type="ChEBI" id="CHEBI:15378"/>
        <dbReference type="ChEBI" id="CHEBI:18110"/>
        <dbReference type="ChEBI" id="CHEBI:57540"/>
        <dbReference type="ChEBI" id="CHEBI:57945"/>
        <dbReference type="ChEBI" id="CHEBI:58272"/>
        <dbReference type="EC" id="1.1.1.95"/>
    </reaction>
</comment>
<dbReference type="Gene3D" id="3.40.50.720">
    <property type="entry name" value="NAD(P)-binding Rossmann-like Domain"/>
    <property type="match status" value="2"/>
</dbReference>
<dbReference type="Gene3D" id="3.30.70.260">
    <property type="match status" value="1"/>
</dbReference>
<evidence type="ECO:0000259" key="13">
    <source>
        <dbReference type="PROSITE" id="PS51671"/>
    </source>
</evidence>
<protein>
    <recommendedName>
        <fullName evidence="6">D-3-phosphoglycerate dehydrogenase</fullName>
        <ecNumber evidence="4">1.1.1.399</ecNumber>
        <ecNumber evidence="5">1.1.1.95</ecNumber>
    </recommendedName>
    <alternativeName>
        <fullName evidence="9">2-oxoglutarate reductase</fullName>
    </alternativeName>
</protein>
<dbReference type="PROSITE" id="PS51671">
    <property type="entry name" value="ACT"/>
    <property type="match status" value="1"/>
</dbReference>
<dbReference type="Pfam" id="PF02826">
    <property type="entry name" value="2-Hacid_dh_C"/>
    <property type="match status" value="1"/>
</dbReference>
<dbReference type="EC" id="1.1.1.399" evidence="4"/>
<evidence type="ECO:0000256" key="10">
    <source>
        <dbReference type="ARBA" id="ARBA00048126"/>
    </source>
</evidence>
<dbReference type="InterPro" id="IPR006139">
    <property type="entry name" value="D-isomer_2_OHA_DH_cat_dom"/>
</dbReference>
<comment type="similarity">
    <text evidence="3 12">Belongs to the D-isomer specific 2-hydroxyacid dehydrogenase family.</text>
</comment>
<dbReference type="InterPro" id="IPR029753">
    <property type="entry name" value="D-isomer_DH_CS"/>
</dbReference>
<name>A0A923I8M6_9FIRM</name>
<dbReference type="AlphaFoldDB" id="A0A923I8M6"/>
<dbReference type="InterPro" id="IPR045865">
    <property type="entry name" value="ACT-like_dom_sf"/>
</dbReference>
<dbReference type="InterPro" id="IPR002912">
    <property type="entry name" value="ACT_dom"/>
</dbReference>
<dbReference type="SUPFAM" id="SSF52283">
    <property type="entry name" value="Formate/glycerate dehydrogenase catalytic domain-like"/>
    <property type="match status" value="1"/>
</dbReference>
<comment type="catalytic activity">
    <reaction evidence="10">
        <text>(R)-2-hydroxyglutarate + NAD(+) = 2-oxoglutarate + NADH + H(+)</text>
        <dbReference type="Rhea" id="RHEA:49612"/>
        <dbReference type="ChEBI" id="CHEBI:15378"/>
        <dbReference type="ChEBI" id="CHEBI:15801"/>
        <dbReference type="ChEBI" id="CHEBI:16810"/>
        <dbReference type="ChEBI" id="CHEBI:57540"/>
        <dbReference type="ChEBI" id="CHEBI:57945"/>
        <dbReference type="EC" id="1.1.1.399"/>
    </reaction>
</comment>
<dbReference type="CDD" id="cd12174">
    <property type="entry name" value="PGDH_like_3"/>
    <property type="match status" value="1"/>
</dbReference>
<dbReference type="InterPro" id="IPR006140">
    <property type="entry name" value="D-isomer_DH_NAD-bd"/>
</dbReference>
<dbReference type="PANTHER" id="PTHR42938:SF47">
    <property type="entry name" value="HYDROXYPYRUVATE REDUCTASE"/>
    <property type="match status" value="1"/>
</dbReference>
<evidence type="ECO:0000313" key="15">
    <source>
        <dbReference type="Proteomes" id="UP000659630"/>
    </source>
</evidence>
<organism evidence="14 15">
    <name type="scientific">Anaerofilum hominis</name>
    <dbReference type="NCBI Taxonomy" id="2763016"/>
    <lineage>
        <taxon>Bacteria</taxon>
        <taxon>Bacillati</taxon>
        <taxon>Bacillota</taxon>
        <taxon>Clostridia</taxon>
        <taxon>Eubacteriales</taxon>
        <taxon>Oscillospiraceae</taxon>
        <taxon>Anaerofilum</taxon>
    </lineage>
</organism>
<dbReference type="SUPFAM" id="SSF51735">
    <property type="entry name" value="NAD(P)-binding Rossmann-fold domains"/>
    <property type="match status" value="1"/>
</dbReference>
<evidence type="ECO:0000256" key="5">
    <source>
        <dbReference type="ARBA" id="ARBA00013143"/>
    </source>
</evidence>
<feature type="domain" description="ACT" evidence="13">
    <location>
        <begin position="319"/>
        <end position="387"/>
    </location>
</feature>
<evidence type="ECO:0000256" key="9">
    <source>
        <dbReference type="ARBA" id="ARBA00030455"/>
    </source>
</evidence>
<dbReference type="Pfam" id="PF00389">
    <property type="entry name" value="2-Hacid_dh"/>
    <property type="match status" value="1"/>
</dbReference>
<comment type="caution">
    <text evidence="14">The sequence shown here is derived from an EMBL/GenBank/DDBJ whole genome shotgun (WGS) entry which is preliminary data.</text>
</comment>
<dbReference type="GO" id="GO:0051287">
    <property type="term" value="F:NAD binding"/>
    <property type="evidence" value="ECO:0007669"/>
    <property type="project" value="InterPro"/>
</dbReference>
<evidence type="ECO:0000256" key="4">
    <source>
        <dbReference type="ARBA" id="ARBA00013001"/>
    </source>
</evidence>
<dbReference type="Proteomes" id="UP000659630">
    <property type="component" value="Unassembled WGS sequence"/>
</dbReference>
<keyword evidence="8" id="KW-0520">NAD</keyword>
<dbReference type="PANTHER" id="PTHR42938">
    <property type="entry name" value="FORMATE DEHYDROGENASE 1"/>
    <property type="match status" value="1"/>
</dbReference>
<dbReference type="InterPro" id="IPR036291">
    <property type="entry name" value="NAD(P)-bd_dom_sf"/>
</dbReference>
<sequence>MQEILTLNSISPKGVERLSSSLFHVADDVEAPAGILVRSQNMHEMELPESLLAIARAGAGTNNIPVEQCTARGVVVFNTPGANANAVKELTIAGLIMACRNLAPALDWVGGLKGEGDAVAKLVEKGKSRFVGPELAGKRLGVIGLGAIGVKVANVATHLGLEVYGYDPYISVEAAWNLSRNVIHCVNLNDLYSQCDLITVHVPVTKDTVGLINSEAIAQMKQGVRIVNFARGELVDNGALLAGVRTGRVGCYVCDFPTEELLGEPGVVALPHLGASTPESEENCAVMAADQLRDYLLNGNIHNSVNLPNVELPRVGGSRICVLHKNVPGMLSGITGAASEAGLNIENLVNKSRRDVAYTMLDVSGNVGGGVVARLKGLEGCIRVRII</sequence>
<dbReference type="PROSITE" id="PS00065">
    <property type="entry name" value="D_2_HYDROXYACID_DH_1"/>
    <property type="match status" value="1"/>
</dbReference>
<evidence type="ECO:0000313" key="14">
    <source>
        <dbReference type="EMBL" id="MBC5580962.1"/>
    </source>
</evidence>
<evidence type="ECO:0000256" key="3">
    <source>
        <dbReference type="ARBA" id="ARBA00005854"/>
    </source>
</evidence>
<accession>A0A923I8M6</accession>
<evidence type="ECO:0000256" key="7">
    <source>
        <dbReference type="ARBA" id="ARBA00023002"/>
    </source>
</evidence>
<dbReference type="SUPFAM" id="SSF55021">
    <property type="entry name" value="ACT-like"/>
    <property type="match status" value="1"/>
</dbReference>
<evidence type="ECO:0000256" key="12">
    <source>
        <dbReference type="RuleBase" id="RU003719"/>
    </source>
</evidence>
<keyword evidence="15" id="KW-1185">Reference proteome</keyword>
<evidence type="ECO:0000256" key="11">
    <source>
        <dbReference type="ARBA" id="ARBA00048731"/>
    </source>
</evidence>
<proteinExistence type="inferred from homology"/>
<comment type="pathway">
    <text evidence="2">Amino-acid biosynthesis; L-serine biosynthesis; L-serine from 3-phospho-D-glycerate: step 1/3.</text>
</comment>
<dbReference type="EMBL" id="JACONZ010000002">
    <property type="protein sequence ID" value="MBC5580962.1"/>
    <property type="molecule type" value="Genomic_DNA"/>
</dbReference>
<evidence type="ECO:0000256" key="8">
    <source>
        <dbReference type="ARBA" id="ARBA00023027"/>
    </source>
</evidence>
<evidence type="ECO:0000256" key="1">
    <source>
        <dbReference type="ARBA" id="ARBA00003800"/>
    </source>
</evidence>
<dbReference type="PROSITE" id="PS00671">
    <property type="entry name" value="D_2_HYDROXYACID_DH_3"/>
    <property type="match status" value="1"/>
</dbReference>
<dbReference type="InterPro" id="IPR029752">
    <property type="entry name" value="D-isomer_DH_CS1"/>
</dbReference>
<reference evidence="14" key="1">
    <citation type="submission" date="2020-08" db="EMBL/GenBank/DDBJ databases">
        <title>Genome public.</title>
        <authorList>
            <person name="Liu C."/>
            <person name="Sun Q."/>
        </authorList>
    </citation>
    <scope>NUCLEOTIDE SEQUENCE</scope>
    <source>
        <strain evidence="14">BX8</strain>
    </source>
</reference>
<evidence type="ECO:0000256" key="2">
    <source>
        <dbReference type="ARBA" id="ARBA00005216"/>
    </source>
</evidence>
<dbReference type="EC" id="1.1.1.95" evidence="5"/>
<gene>
    <name evidence="14" type="ORF">H8S23_05545</name>
</gene>
<keyword evidence="7 12" id="KW-0560">Oxidoreductase</keyword>
<dbReference type="GO" id="GO:0004617">
    <property type="term" value="F:phosphoglycerate dehydrogenase activity"/>
    <property type="evidence" value="ECO:0007669"/>
    <property type="project" value="UniProtKB-EC"/>
</dbReference>
<dbReference type="RefSeq" id="WP_186887338.1">
    <property type="nucleotide sequence ID" value="NZ_JACONZ010000002.1"/>
</dbReference>
<evidence type="ECO:0000256" key="6">
    <source>
        <dbReference type="ARBA" id="ARBA00021582"/>
    </source>
</evidence>
<comment type="function">
    <text evidence="1">Catalyzes the reversible oxidation of 3-phospho-D-glycerate to 3-phosphonooxypyruvate, the first step of the phosphorylated L-serine biosynthesis pathway. Also catalyzes the reversible oxidation of 2-hydroxyglutarate to 2-oxoglutarate.</text>
</comment>